<comment type="caution">
    <text evidence="1">The sequence shown here is derived from an EMBL/GenBank/DDBJ whole genome shotgun (WGS) entry which is preliminary data.</text>
</comment>
<evidence type="ECO:0000313" key="2">
    <source>
        <dbReference type="Proteomes" id="UP000324241"/>
    </source>
</evidence>
<evidence type="ECO:0000313" key="1">
    <source>
        <dbReference type="EMBL" id="KAA8642820.1"/>
    </source>
</evidence>
<gene>
    <name evidence="1" type="ORF">ATNIH1004_009572</name>
</gene>
<dbReference type="EMBL" id="QUQM01000005">
    <property type="protein sequence ID" value="KAA8642820.1"/>
    <property type="molecule type" value="Genomic_DNA"/>
</dbReference>
<dbReference type="GeneID" id="54332274"/>
<dbReference type="RefSeq" id="XP_033422182.1">
    <property type="nucleotide sequence ID" value="XM_033574164.1"/>
</dbReference>
<name>A0A5M9MBL0_9EURO</name>
<accession>A0A5M9MBL0</accession>
<dbReference type="Proteomes" id="UP000324241">
    <property type="component" value="Unassembled WGS sequence"/>
</dbReference>
<sequence>MLNGFHKIRRLQQELAALTIHLTFFRPLRQMRFAKTSTAYAPILDQSKTGHFANMFRSTRVSASAIL</sequence>
<organism evidence="1 2">
    <name type="scientific">Aspergillus tanneri</name>
    <dbReference type="NCBI Taxonomy" id="1220188"/>
    <lineage>
        <taxon>Eukaryota</taxon>
        <taxon>Fungi</taxon>
        <taxon>Dikarya</taxon>
        <taxon>Ascomycota</taxon>
        <taxon>Pezizomycotina</taxon>
        <taxon>Eurotiomycetes</taxon>
        <taxon>Eurotiomycetidae</taxon>
        <taxon>Eurotiales</taxon>
        <taxon>Aspergillaceae</taxon>
        <taxon>Aspergillus</taxon>
        <taxon>Aspergillus subgen. Circumdati</taxon>
    </lineage>
</organism>
<dbReference type="AlphaFoldDB" id="A0A5M9MBL0"/>
<proteinExistence type="predicted"/>
<reference evidence="1 2" key="1">
    <citation type="submission" date="2019-08" db="EMBL/GenBank/DDBJ databases">
        <title>The genome sequence of a newly discovered highly antifungal drug resistant Aspergillus species, Aspergillus tanneri NIH 1004.</title>
        <authorList>
            <person name="Mounaud S."/>
            <person name="Singh I."/>
            <person name="Joardar V."/>
            <person name="Pakala S."/>
            <person name="Pakala S."/>
            <person name="Venepally P."/>
            <person name="Chung J.K."/>
            <person name="Losada L."/>
            <person name="Nierman W.C."/>
        </authorList>
    </citation>
    <scope>NUCLEOTIDE SEQUENCE [LARGE SCALE GENOMIC DNA]</scope>
    <source>
        <strain evidence="1 2">NIH1004</strain>
    </source>
</reference>
<protein>
    <submittedName>
        <fullName evidence="1">Uncharacterized protein</fullName>
    </submittedName>
</protein>